<accession>A0A7X4GDY5</accession>
<name>A0A7X4GDY5_9SPHN</name>
<proteinExistence type="predicted"/>
<feature type="signal peptide" evidence="1">
    <location>
        <begin position="1"/>
        <end position="23"/>
    </location>
</feature>
<dbReference type="Proteomes" id="UP000465810">
    <property type="component" value="Unassembled WGS sequence"/>
</dbReference>
<evidence type="ECO:0000313" key="2">
    <source>
        <dbReference type="EMBL" id="MYL96511.1"/>
    </source>
</evidence>
<keyword evidence="1" id="KW-0732">Signal</keyword>
<gene>
    <name evidence="2" type="ORF">GR702_01815</name>
</gene>
<evidence type="ECO:0008006" key="4">
    <source>
        <dbReference type="Google" id="ProtNLM"/>
    </source>
</evidence>
<sequence length="286" mass="30764">MTRAFLALAALSLLMSGGSAASAADKPVVLKPITTWNVNWGDSSCDLIRKFGPVDKPTMLRIRQMGLSAAIEIEVAGPPVSYIQAKNGVSFDFGNGALVKAGDPMSAVNTVYGSSLIANAQLLPDGGRDKDSLGPNLIFEQQISQVGISSRNSALLLQSGNMAAPLQALHKCVEDMFTGWGVTPATRDILAHEPAVIDAQGLAKTFDQSYPKALESPGRSDRFTFRVVVDAQGIAHRCHIIQSTQETVNELLCKSVLKMRFTPAQDKNGTPVSWYFYGAINHRPNY</sequence>
<keyword evidence="3" id="KW-1185">Reference proteome</keyword>
<dbReference type="Gene3D" id="3.30.1150.10">
    <property type="match status" value="1"/>
</dbReference>
<organism evidence="2 3">
    <name type="scientific">Novosphingobium silvae</name>
    <dbReference type="NCBI Taxonomy" id="2692619"/>
    <lineage>
        <taxon>Bacteria</taxon>
        <taxon>Pseudomonadati</taxon>
        <taxon>Pseudomonadota</taxon>
        <taxon>Alphaproteobacteria</taxon>
        <taxon>Sphingomonadales</taxon>
        <taxon>Sphingomonadaceae</taxon>
        <taxon>Novosphingobium</taxon>
    </lineage>
</organism>
<feature type="chain" id="PRO_5031335445" description="TonB C-terminal domain-containing protein" evidence="1">
    <location>
        <begin position="24"/>
        <end position="286"/>
    </location>
</feature>
<protein>
    <recommendedName>
        <fullName evidence="4">TonB C-terminal domain-containing protein</fullName>
    </recommendedName>
</protein>
<evidence type="ECO:0000313" key="3">
    <source>
        <dbReference type="Proteomes" id="UP000465810"/>
    </source>
</evidence>
<evidence type="ECO:0000256" key="1">
    <source>
        <dbReference type="SAM" id="SignalP"/>
    </source>
</evidence>
<reference evidence="2 3" key="1">
    <citation type="submission" date="2019-12" db="EMBL/GenBank/DDBJ databases">
        <authorList>
            <person name="Feng G."/>
            <person name="Zhu H."/>
        </authorList>
    </citation>
    <scope>NUCLEOTIDE SEQUENCE [LARGE SCALE GENOMIC DNA]</scope>
    <source>
        <strain evidence="2 3">FGD1</strain>
    </source>
</reference>
<comment type="caution">
    <text evidence="2">The sequence shown here is derived from an EMBL/GenBank/DDBJ whole genome shotgun (WGS) entry which is preliminary data.</text>
</comment>
<dbReference type="EMBL" id="WVTD01000001">
    <property type="protein sequence ID" value="MYL96511.1"/>
    <property type="molecule type" value="Genomic_DNA"/>
</dbReference>
<dbReference type="AlphaFoldDB" id="A0A7X4GDY5"/>
<dbReference type="RefSeq" id="WP_160984231.1">
    <property type="nucleotide sequence ID" value="NZ_WVTD01000001.1"/>
</dbReference>